<gene>
    <name evidence="2" type="ORF">LEP1GSC036_0928</name>
</gene>
<dbReference type="Proteomes" id="UP000001338">
    <property type="component" value="Unassembled WGS sequence"/>
</dbReference>
<evidence type="ECO:0000313" key="3">
    <source>
        <dbReference type="Proteomes" id="UP000001338"/>
    </source>
</evidence>
<name>A0A828YYG2_9LEPT</name>
<dbReference type="EMBL" id="AFLV02000064">
    <property type="protein sequence ID" value="EKR63070.1"/>
    <property type="molecule type" value="Genomic_DNA"/>
</dbReference>
<dbReference type="AlphaFoldDB" id="A0A828YYG2"/>
<proteinExistence type="predicted"/>
<organism evidence="2 3">
    <name type="scientific">Leptospira weilii str. 2006001853</name>
    <dbReference type="NCBI Taxonomy" id="1001589"/>
    <lineage>
        <taxon>Bacteria</taxon>
        <taxon>Pseudomonadati</taxon>
        <taxon>Spirochaetota</taxon>
        <taxon>Spirochaetia</taxon>
        <taxon>Leptospirales</taxon>
        <taxon>Leptospiraceae</taxon>
        <taxon>Leptospira</taxon>
    </lineage>
</organism>
<accession>A0A828YYG2</accession>
<sequence>MQKDWFSDTEKSPEFSRRLSTSTQTRVGPIVSQRIVVLPTILYTNPSSFQKPFGLSKKHF</sequence>
<evidence type="ECO:0000256" key="1">
    <source>
        <dbReference type="SAM" id="MobiDB-lite"/>
    </source>
</evidence>
<feature type="region of interest" description="Disordered" evidence="1">
    <location>
        <begin position="1"/>
        <end position="25"/>
    </location>
</feature>
<evidence type="ECO:0000313" key="2">
    <source>
        <dbReference type="EMBL" id="EKR63070.1"/>
    </source>
</evidence>
<feature type="compositionally biased region" description="Basic and acidic residues" evidence="1">
    <location>
        <begin position="1"/>
        <end position="17"/>
    </location>
</feature>
<protein>
    <submittedName>
        <fullName evidence="2">Uncharacterized protein</fullName>
    </submittedName>
</protein>
<reference evidence="2 3" key="1">
    <citation type="submission" date="2012-10" db="EMBL/GenBank/DDBJ databases">
        <authorList>
            <person name="Harkins D.M."/>
            <person name="Durkin A.S."/>
            <person name="Brinkac L.M."/>
            <person name="Haft D.H."/>
            <person name="Selengut J.D."/>
            <person name="Sanka R."/>
            <person name="DePew J."/>
            <person name="Purushe J."/>
            <person name="Whelen A.C."/>
            <person name="Vinetz J.M."/>
            <person name="Sutton G.G."/>
            <person name="Nierman W.C."/>
            <person name="Fouts D.E."/>
        </authorList>
    </citation>
    <scope>NUCLEOTIDE SEQUENCE [LARGE SCALE GENOMIC DNA]</scope>
    <source>
        <strain evidence="2 3">2006001853</strain>
    </source>
</reference>
<comment type="caution">
    <text evidence="2">The sequence shown here is derived from an EMBL/GenBank/DDBJ whole genome shotgun (WGS) entry which is preliminary data.</text>
</comment>